<sequence length="418" mass="47276">MAEVEQARPPLESVSVAVTLPFDVLCEIFKDASEKYQSYGYRRPRSVKACSLVCSTWRDAAQHELFSEFTIYNHRKPSQAFYSAIARDPRHAHVAAYIKHLIIIADTENLASSFDRDWPGFLLKLSNIRNVTFRRGDNESLLDPNIFTAEHRTAFLELLRSPYLIYLTIDQSRNFPMHLIGCCPNLTTLTFRGARDITARGDMIDYTPNCGYRSDLQTYSGSTMIQLQKLNLSGTCEEIVTIHRWIVAQPFISGSQLKKLELSFSGRVSVGYAAILEQCASVEELSLDFSNGFHLLSQNDQAIPGVDPAVVLAVKKLRRFDAKLHYWCGHYSCGPVARYTLESWILPILQNLPCPDLLGSLVIHIAGVPSIKPKPQQAPDNQVGVQRFMELVGNRLESVIQQRFTCLEQSVVRYPWTI</sequence>
<name>A0A8H5G9V8_9AGAR</name>
<dbReference type="OrthoDB" id="2835132at2759"/>
<reference evidence="2 3" key="1">
    <citation type="journal article" date="2020" name="ISME J.">
        <title>Uncovering the hidden diversity of litter-decomposition mechanisms in mushroom-forming fungi.</title>
        <authorList>
            <person name="Floudas D."/>
            <person name="Bentzer J."/>
            <person name="Ahren D."/>
            <person name="Johansson T."/>
            <person name="Persson P."/>
            <person name="Tunlid A."/>
        </authorList>
    </citation>
    <scope>NUCLEOTIDE SEQUENCE [LARGE SCALE GENOMIC DNA]</scope>
    <source>
        <strain evidence="2 3">CBS 146.42</strain>
    </source>
</reference>
<evidence type="ECO:0000259" key="1">
    <source>
        <dbReference type="Pfam" id="PF12937"/>
    </source>
</evidence>
<keyword evidence="3" id="KW-1185">Reference proteome</keyword>
<organism evidence="2 3">
    <name type="scientific">Leucocoprinus leucothites</name>
    <dbReference type="NCBI Taxonomy" id="201217"/>
    <lineage>
        <taxon>Eukaryota</taxon>
        <taxon>Fungi</taxon>
        <taxon>Dikarya</taxon>
        <taxon>Basidiomycota</taxon>
        <taxon>Agaricomycotina</taxon>
        <taxon>Agaricomycetes</taxon>
        <taxon>Agaricomycetidae</taxon>
        <taxon>Agaricales</taxon>
        <taxon>Agaricineae</taxon>
        <taxon>Agaricaceae</taxon>
        <taxon>Leucocoprinus</taxon>
    </lineage>
</organism>
<dbReference type="InterPro" id="IPR001810">
    <property type="entry name" value="F-box_dom"/>
</dbReference>
<dbReference type="Gene3D" id="3.80.10.10">
    <property type="entry name" value="Ribonuclease Inhibitor"/>
    <property type="match status" value="1"/>
</dbReference>
<dbReference type="InterPro" id="IPR032675">
    <property type="entry name" value="LRR_dom_sf"/>
</dbReference>
<dbReference type="Proteomes" id="UP000559027">
    <property type="component" value="Unassembled WGS sequence"/>
</dbReference>
<protein>
    <recommendedName>
        <fullName evidence="1">F-box domain-containing protein</fullName>
    </recommendedName>
</protein>
<dbReference type="EMBL" id="JAACJO010000003">
    <property type="protein sequence ID" value="KAF5360911.1"/>
    <property type="molecule type" value="Genomic_DNA"/>
</dbReference>
<dbReference type="AlphaFoldDB" id="A0A8H5G9V8"/>
<evidence type="ECO:0000313" key="2">
    <source>
        <dbReference type="EMBL" id="KAF5360911.1"/>
    </source>
</evidence>
<dbReference type="SUPFAM" id="SSF52047">
    <property type="entry name" value="RNI-like"/>
    <property type="match status" value="1"/>
</dbReference>
<proteinExistence type="predicted"/>
<dbReference type="SUPFAM" id="SSF81383">
    <property type="entry name" value="F-box domain"/>
    <property type="match status" value="1"/>
</dbReference>
<accession>A0A8H5G9V8</accession>
<dbReference type="Pfam" id="PF12937">
    <property type="entry name" value="F-box-like"/>
    <property type="match status" value="1"/>
</dbReference>
<comment type="caution">
    <text evidence="2">The sequence shown here is derived from an EMBL/GenBank/DDBJ whole genome shotgun (WGS) entry which is preliminary data.</text>
</comment>
<feature type="domain" description="F-box" evidence="1">
    <location>
        <begin position="19"/>
        <end position="65"/>
    </location>
</feature>
<dbReference type="InterPro" id="IPR036047">
    <property type="entry name" value="F-box-like_dom_sf"/>
</dbReference>
<gene>
    <name evidence="2" type="ORF">D9756_004893</name>
</gene>
<evidence type="ECO:0000313" key="3">
    <source>
        <dbReference type="Proteomes" id="UP000559027"/>
    </source>
</evidence>